<accession>A0A2P7QSN6</accession>
<name>A0A2P7QSN6_9SPHN</name>
<dbReference type="EMBL" id="PXYI01000003">
    <property type="protein sequence ID" value="PSJ40973.1"/>
    <property type="molecule type" value="Genomic_DNA"/>
</dbReference>
<reference evidence="1 2" key="1">
    <citation type="submission" date="2018-03" db="EMBL/GenBank/DDBJ databases">
        <title>The draft genome of Sphingosinicella sp. GL-C-18.</title>
        <authorList>
            <person name="Liu L."/>
            <person name="Li L."/>
            <person name="Liang L."/>
            <person name="Zhang X."/>
            <person name="Wang T."/>
        </authorList>
    </citation>
    <scope>NUCLEOTIDE SEQUENCE [LARGE SCALE GENOMIC DNA]</scope>
    <source>
        <strain evidence="1 2">GL-C-18</strain>
    </source>
</reference>
<dbReference type="Proteomes" id="UP000241167">
    <property type="component" value="Unassembled WGS sequence"/>
</dbReference>
<evidence type="ECO:0000313" key="2">
    <source>
        <dbReference type="Proteomes" id="UP000241167"/>
    </source>
</evidence>
<organism evidence="1 2">
    <name type="scientific">Allosphingosinicella deserti</name>
    <dbReference type="NCBI Taxonomy" id="2116704"/>
    <lineage>
        <taxon>Bacteria</taxon>
        <taxon>Pseudomonadati</taxon>
        <taxon>Pseudomonadota</taxon>
        <taxon>Alphaproteobacteria</taxon>
        <taxon>Sphingomonadales</taxon>
        <taxon>Sphingomonadaceae</taxon>
        <taxon>Allosphingosinicella</taxon>
    </lineage>
</organism>
<gene>
    <name evidence="1" type="ORF">C7I55_11990</name>
</gene>
<proteinExistence type="predicted"/>
<sequence length="140" mass="15390">MRTLTNLKADRLEGLLSKFELQMPVEHAVLFLSDPSVDETVPEDTSASAVTATGDCICFWVQSDVDGPSDVTVSDQPCDRGGIECFTGELLTPQRIVTLSTSRGFAYLNVPVRDESTEVRIWMSDAAQPEWAWVKLPIGI</sequence>
<dbReference type="AlphaFoldDB" id="A0A2P7QSN6"/>
<protein>
    <submittedName>
        <fullName evidence="1">Uncharacterized protein</fullName>
    </submittedName>
</protein>
<comment type="caution">
    <text evidence="1">The sequence shown here is derived from an EMBL/GenBank/DDBJ whole genome shotgun (WGS) entry which is preliminary data.</text>
</comment>
<evidence type="ECO:0000313" key="1">
    <source>
        <dbReference type="EMBL" id="PSJ40973.1"/>
    </source>
</evidence>
<keyword evidence="2" id="KW-1185">Reference proteome</keyword>